<reference evidence="2" key="1">
    <citation type="submission" date="2020-03" db="EMBL/GenBank/DDBJ databases">
        <title>Draft sequencing of Paenibacilllus sp. S3N08.</title>
        <authorList>
            <person name="Kim D.-U."/>
        </authorList>
    </citation>
    <scope>NUCLEOTIDE SEQUENCE</scope>
    <source>
        <strain evidence="2">S3N08</strain>
    </source>
</reference>
<dbReference type="PANTHER" id="PTHR36836:SF1">
    <property type="entry name" value="COLANIC ACID BIOSYNTHESIS PROTEIN WCAK"/>
    <property type="match status" value="1"/>
</dbReference>
<accession>A0ABX0JHM0</accession>
<dbReference type="NCBIfam" id="TIGR03609">
    <property type="entry name" value="S_layer_CsaB"/>
    <property type="match status" value="1"/>
</dbReference>
<dbReference type="InterPro" id="IPR007345">
    <property type="entry name" value="Polysacch_pyruvyl_Trfase"/>
</dbReference>
<gene>
    <name evidence="2" type="primary">csaB</name>
    <name evidence="2" type="ORF">G9U52_28940</name>
</gene>
<dbReference type="GO" id="GO:0016740">
    <property type="term" value="F:transferase activity"/>
    <property type="evidence" value="ECO:0007669"/>
    <property type="project" value="UniProtKB-KW"/>
</dbReference>
<feature type="domain" description="Polysaccharide pyruvyl transferase" evidence="1">
    <location>
        <begin position="9"/>
        <end position="294"/>
    </location>
</feature>
<keyword evidence="2" id="KW-0808">Transferase</keyword>
<dbReference type="Proteomes" id="UP001165962">
    <property type="component" value="Unassembled WGS sequence"/>
</dbReference>
<comment type="caution">
    <text evidence="2">The sequence shown here is derived from an EMBL/GenBank/DDBJ whole genome shotgun (WGS) entry which is preliminary data.</text>
</comment>
<keyword evidence="3" id="KW-1185">Reference proteome</keyword>
<evidence type="ECO:0000259" key="1">
    <source>
        <dbReference type="Pfam" id="PF04230"/>
    </source>
</evidence>
<proteinExistence type="predicted"/>
<evidence type="ECO:0000313" key="3">
    <source>
        <dbReference type="Proteomes" id="UP001165962"/>
    </source>
</evidence>
<name>A0ABX0JHM0_9BACL</name>
<dbReference type="Pfam" id="PF04230">
    <property type="entry name" value="PS_pyruv_trans"/>
    <property type="match status" value="1"/>
</dbReference>
<dbReference type="SUPFAM" id="SSF53756">
    <property type="entry name" value="UDP-Glycosyltransferase/glycogen phosphorylase"/>
    <property type="match status" value="1"/>
</dbReference>
<sequence>MSGYYGFDNSGDEAVLQSILLALDEQGKSRGIRFVPVVLSNHPARTSQTYNVEAIHRMKPAALIQAIRNSDGLISGGGSLLQDATGAKTIPYYLAIIKLAQFLGKPTFIYSQGIGPVHRGMFFGWIKSVFNRCQLISVRDEESKQLLLQMKVKRDIMVVPDPVMGMPLATQSTGQAATDRSEASIIGVSVRYWNQDRSELDSLAEAITLILQQTKAQIRFLPFHLPSDEEASHYIRKQLDDQYSGRITTATGVSHPQQMLAEVGRCHVLIGMRLHALIYAASQQVPMLGISYDPKIDQFLNRLDMKAVANTTTISAQLIASETARLLQQRLQWQLDKQPLIERLKSEAQTPAQQIALFFNKGRDFS</sequence>
<evidence type="ECO:0000313" key="2">
    <source>
        <dbReference type="EMBL" id="NHN33849.1"/>
    </source>
</evidence>
<dbReference type="InterPro" id="IPR019896">
    <property type="entry name" value="Polysacch_pyruvyl_Trfase_CsaB"/>
</dbReference>
<dbReference type="PANTHER" id="PTHR36836">
    <property type="entry name" value="COLANIC ACID BIOSYNTHESIS PROTEIN WCAK"/>
    <property type="match status" value="1"/>
</dbReference>
<organism evidence="2 3">
    <name type="scientific">Paenibacillus agricola</name>
    <dbReference type="NCBI Taxonomy" id="2716264"/>
    <lineage>
        <taxon>Bacteria</taxon>
        <taxon>Bacillati</taxon>
        <taxon>Bacillota</taxon>
        <taxon>Bacilli</taxon>
        <taxon>Bacillales</taxon>
        <taxon>Paenibacillaceae</taxon>
        <taxon>Paenibacillus</taxon>
    </lineage>
</organism>
<protein>
    <submittedName>
        <fullName evidence="2">Polysaccharide pyruvyl transferase CsaB</fullName>
    </submittedName>
</protein>
<dbReference type="EMBL" id="JAAOIW010000014">
    <property type="protein sequence ID" value="NHN33849.1"/>
    <property type="molecule type" value="Genomic_DNA"/>
</dbReference>